<feature type="domain" description="AAA" evidence="1">
    <location>
        <begin position="112"/>
        <end position="285"/>
    </location>
</feature>
<name>A0A0H3ZYM2_9VIBR</name>
<evidence type="ECO:0000313" key="2">
    <source>
        <dbReference type="EMBL" id="AKN39687.1"/>
    </source>
</evidence>
<dbReference type="EMBL" id="KP795655">
    <property type="protein sequence ID" value="AKN39687.1"/>
    <property type="molecule type" value="Genomic_DNA"/>
</dbReference>
<dbReference type="AlphaFoldDB" id="A0A0H3ZYM2"/>
<accession>A0A0H3ZYM2</accession>
<dbReference type="InterPro" id="IPR027417">
    <property type="entry name" value="P-loop_NTPase"/>
</dbReference>
<dbReference type="InterPro" id="IPR025669">
    <property type="entry name" value="AAA_dom"/>
</dbReference>
<dbReference type="Gene3D" id="3.40.50.300">
    <property type="entry name" value="P-loop containing nucleotide triphosphate hydrolases"/>
    <property type="match status" value="1"/>
</dbReference>
<reference evidence="2" key="1">
    <citation type="journal article" date="2015" name="MBio">
        <title>Eco-Evolutionary Dynamics of Episomes among Ecologically Cohesive Bacterial Populations.</title>
        <authorList>
            <person name="Xue H."/>
            <person name="Cordero O.X."/>
            <person name="Camas F.M."/>
            <person name="Trimble W."/>
            <person name="Meyer F."/>
            <person name="Guglielmini J."/>
            <person name="Rocha E.P."/>
            <person name="Polz M.F."/>
        </authorList>
    </citation>
    <scope>NUCLEOTIDE SEQUENCE</scope>
    <source>
        <strain evidence="2">1F_97</strain>
    </source>
</reference>
<protein>
    <submittedName>
        <fullName evidence="2">Chromosome (Plasmid) partitioning protein ParA</fullName>
    </submittedName>
</protein>
<proteinExistence type="predicted"/>
<organism evidence="2">
    <name type="scientific">Vibrio sp. 1F_97</name>
    <dbReference type="NCBI Taxonomy" id="1652827"/>
    <lineage>
        <taxon>Bacteria</taxon>
        <taxon>Pseudomonadati</taxon>
        <taxon>Pseudomonadota</taxon>
        <taxon>Gammaproteobacteria</taxon>
        <taxon>Vibrionales</taxon>
        <taxon>Vibrionaceae</taxon>
        <taxon>Vibrio</taxon>
    </lineage>
</organism>
<dbReference type="InterPro" id="IPR050678">
    <property type="entry name" value="DNA_Partitioning_ATPase"/>
</dbReference>
<dbReference type="SUPFAM" id="SSF52540">
    <property type="entry name" value="P-loop containing nucleoside triphosphate hydrolases"/>
    <property type="match status" value="1"/>
</dbReference>
<sequence>MSVSTLMRNCIGAANDWSSSRAKAVFGDDSPEARKIKRRFKINAAAAYVGVSRQAIEKAEKEGRLPPADYIDSKGDNPRPIRAGYTLDQIEMMRECFGTQPYRPEDSEAVTLAIPGGKGGCYKTSTTVNFAQWCSLQGYRVLVIDIDPQAHLSMYFGYHPELNTTINDTVLPFMLGDEDDLTYCVKNTAWPKLDIIPSHLQMQRLERELPEADIPYQTHTMLQAGIATISDSYDIIITDGHPDLGMGTMNMICASDVTLIATSTEVNDINSTTQLMALIADIYDETSLLETTHEPLVRVLPTKLGGVGSSSQANVRDIMKIWPGLPLTNGIRVTDEVGKGQRRMASIYEQADEQRSSPAAWKRANDIFEPTFTEMLEELIKPFWKEEA</sequence>
<dbReference type="PANTHER" id="PTHR13696">
    <property type="entry name" value="P-LOOP CONTAINING NUCLEOSIDE TRIPHOSPHATE HYDROLASE"/>
    <property type="match status" value="1"/>
</dbReference>
<dbReference type="Pfam" id="PF13614">
    <property type="entry name" value="AAA_31"/>
    <property type="match status" value="1"/>
</dbReference>
<evidence type="ECO:0000259" key="1">
    <source>
        <dbReference type="Pfam" id="PF13614"/>
    </source>
</evidence>
<dbReference type="PANTHER" id="PTHR13696:SF52">
    <property type="entry name" value="PARA FAMILY PROTEIN CT_582"/>
    <property type="match status" value="1"/>
</dbReference>
<dbReference type="CDD" id="cd02042">
    <property type="entry name" value="ParAB_family"/>
    <property type="match status" value="1"/>
</dbReference>